<gene>
    <name evidence="1" type="ORF">J3359_03185</name>
</gene>
<proteinExistence type="predicted"/>
<dbReference type="InterPro" id="IPR016181">
    <property type="entry name" value="Acyl_CoA_acyltransferase"/>
</dbReference>
<dbReference type="SUPFAM" id="SSF55729">
    <property type="entry name" value="Acyl-CoA N-acyltransferases (Nat)"/>
    <property type="match status" value="1"/>
</dbReference>
<evidence type="ECO:0000313" key="2">
    <source>
        <dbReference type="Proteomes" id="UP000663920"/>
    </source>
</evidence>
<name>A0A975H9T0_9FLAO</name>
<dbReference type="EMBL" id="CP071869">
    <property type="protein sequence ID" value="QTE23295.1"/>
    <property type="molecule type" value="Genomic_DNA"/>
</dbReference>
<reference evidence="1 2" key="1">
    <citation type="submission" date="2021-03" db="EMBL/GenBank/DDBJ databases">
        <title>Complete genome of Polaribacter_sp.SM13.</title>
        <authorList>
            <person name="Jeong S.W."/>
            <person name="Bae J.W."/>
        </authorList>
    </citation>
    <scope>NUCLEOTIDE SEQUENCE [LARGE SCALE GENOMIC DNA]</scope>
    <source>
        <strain evidence="1 2">SM13</strain>
    </source>
</reference>
<dbReference type="RefSeq" id="WP_208079306.1">
    <property type="nucleotide sequence ID" value="NZ_CP071869.1"/>
</dbReference>
<accession>A0A975H9T0</accession>
<dbReference type="Gene3D" id="3.40.630.30">
    <property type="match status" value="1"/>
</dbReference>
<sequence>MILTNNYLERLPKNQLIDLAEFVVTENFKHHSNNKLPENYKNDINSIYQEELSFYENSEIFTTKDHTGNILGAIRLLKWNYTDVLPLQKIFGINPLLALSQPNINDIYHIGRFAVKKDLQDINLFKKLLVCIAKIICNDKGNVAFAECDSKLLRILKLLGVKAMVIGESVNYLGSETIPIAMTYNGIIDFYNNNKHLLDNNFNKSPDSYVLPKNEAVMPMAYSA</sequence>
<evidence type="ECO:0000313" key="1">
    <source>
        <dbReference type="EMBL" id="QTE23295.1"/>
    </source>
</evidence>
<dbReference type="KEGG" id="pcea:J3359_03185"/>
<keyword evidence="2" id="KW-1185">Reference proteome</keyword>
<protein>
    <submittedName>
        <fullName evidence="1">Uncharacterized protein</fullName>
    </submittedName>
</protein>
<dbReference type="Proteomes" id="UP000663920">
    <property type="component" value="Chromosome"/>
</dbReference>
<organism evidence="1 2">
    <name type="scientific">Polaribacter cellanae</name>
    <dbReference type="NCBI Taxonomy" id="2818493"/>
    <lineage>
        <taxon>Bacteria</taxon>
        <taxon>Pseudomonadati</taxon>
        <taxon>Bacteroidota</taxon>
        <taxon>Flavobacteriia</taxon>
        <taxon>Flavobacteriales</taxon>
        <taxon>Flavobacteriaceae</taxon>
    </lineage>
</organism>
<dbReference type="AlphaFoldDB" id="A0A975H9T0"/>